<feature type="domain" description="EF-hand" evidence="10">
    <location>
        <begin position="265"/>
        <end position="297"/>
    </location>
</feature>
<gene>
    <name evidence="11" type="primary">CDPK</name>
</gene>
<evidence type="ECO:0000313" key="11">
    <source>
        <dbReference type="EMBL" id="AAF13351.1"/>
    </source>
</evidence>
<proteinExistence type="evidence at transcript level"/>
<sequence length="368" mass="41815">IFEFVETPSSYCIVSEYLEGGTLFSHLSKDTEERQIARYAHDLLVALAYLHQQNIFHLDLRPDCLVFDSEGRLKLVANGIPIDITRGGTKLYMAPEMFQHNYDAKADVWSAGAIVYKMIAGIVPFDAQNDEELIEMVHQESVSFPGKAWTKVSKDAQNLLKKMLERDPVKILSAVQAAKHPWIVRNMSEESTSPLLIESLMNLKHFKVTQKVDKAIFYYITYQILSPKEQNSLTELFNSLDMDRNGKLSRAELEQGLARLDLSPEEFDQIMVVCDADHSGSIDFTEFLMASQDWQYLLEQGVFAQAFSNCVSPHTDELILEDLKKSIQGIPSREWNRFIKKVDADGNGNISVTELKDHLLAAYRGINQ</sequence>
<dbReference type="Gene3D" id="1.10.510.10">
    <property type="entry name" value="Transferase(Phosphotransferase) domain 1"/>
    <property type="match status" value="1"/>
</dbReference>
<evidence type="ECO:0000259" key="9">
    <source>
        <dbReference type="PROSITE" id="PS50011"/>
    </source>
</evidence>
<keyword evidence="2" id="KW-0723">Serine/threonine-protein kinase</keyword>
<dbReference type="SMART" id="SM00220">
    <property type="entry name" value="S_TKc"/>
    <property type="match status" value="1"/>
</dbReference>
<evidence type="ECO:0000256" key="6">
    <source>
        <dbReference type="ARBA" id="ARBA00022837"/>
    </source>
</evidence>
<dbReference type="EMBL" id="AF121337">
    <property type="protein sequence ID" value="AAF13351.1"/>
    <property type="molecule type" value="mRNA"/>
</dbReference>
<dbReference type="CDD" id="cd00051">
    <property type="entry name" value="EFh"/>
    <property type="match status" value="1"/>
</dbReference>
<keyword evidence="7" id="KW-0067">ATP-binding</keyword>
<dbReference type="PANTHER" id="PTHR24349">
    <property type="entry name" value="SERINE/THREONINE-PROTEIN KINASE"/>
    <property type="match status" value="1"/>
</dbReference>
<dbReference type="GO" id="GO:0005524">
    <property type="term" value="F:ATP binding"/>
    <property type="evidence" value="ECO:0007669"/>
    <property type="project" value="UniProtKB-KW"/>
</dbReference>
<dbReference type="SUPFAM" id="SSF47473">
    <property type="entry name" value="EF-hand"/>
    <property type="match status" value="1"/>
</dbReference>
<keyword evidence="5 11" id="KW-0418">Kinase</keyword>
<dbReference type="GO" id="GO:0005509">
    <property type="term" value="F:calcium ion binding"/>
    <property type="evidence" value="ECO:0007669"/>
    <property type="project" value="InterPro"/>
</dbReference>
<evidence type="ECO:0000256" key="1">
    <source>
        <dbReference type="ARBA" id="ARBA00001946"/>
    </source>
</evidence>
<dbReference type="InterPro" id="IPR011009">
    <property type="entry name" value="Kinase-like_dom_sf"/>
</dbReference>
<evidence type="ECO:0000256" key="3">
    <source>
        <dbReference type="ARBA" id="ARBA00022679"/>
    </source>
</evidence>
<dbReference type="SUPFAM" id="SSF56112">
    <property type="entry name" value="Protein kinase-like (PK-like)"/>
    <property type="match status" value="1"/>
</dbReference>
<dbReference type="PROSITE" id="PS50011">
    <property type="entry name" value="PROTEIN_KINASE_DOM"/>
    <property type="match status" value="1"/>
</dbReference>
<reference evidence="11" key="1">
    <citation type="journal article" date="1999" name="Mol. Gen. Genet.">
        <title>Cell type-specific gene expression in the cell cycle of the dimorphic ciliate Eufolliculina uhligi.</title>
        <authorList>
            <person name="Markmann-Mulisch U."/>
            <person name="Reiss B."/>
            <person name="Mulisch M."/>
        </authorList>
    </citation>
    <scope>NUCLEOTIDE SEQUENCE</scope>
</reference>
<dbReference type="SMART" id="SM00054">
    <property type="entry name" value="EFh"/>
    <property type="match status" value="3"/>
</dbReference>
<dbReference type="Pfam" id="PF13499">
    <property type="entry name" value="EF-hand_7"/>
    <property type="match status" value="1"/>
</dbReference>
<accession>Q9U7P3</accession>
<evidence type="ECO:0000256" key="2">
    <source>
        <dbReference type="ARBA" id="ARBA00022527"/>
    </source>
</evidence>
<feature type="domain" description="Protein kinase" evidence="9">
    <location>
        <begin position="1"/>
        <end position="183"/>
    </location>
</feature>
<dbReference type="InterPro" id="IPR050205">
    <property type="entry name" value="CDPK_Ser/Thr_kinases"/>
</dbReference>
<feature type="non-terminal residue" evidence="11">
    <location>
        <position position="1"/>
    </location>
</feature>
<comment type="cofactor">
    <cofactor evidence="1">
        <name>Mg(2+)</name>
        <dbReference type="ChEBI" id="CHEBI:18420"/>
    </cofactor>
</comment>
<dbReference type="InterPro" id="IPR000719">
    <property type="entry name" value="Prot_kinase_dom"/>
</dbReference>
<dbReference type="GO" id="GO:0004674">
    <property type="term" value="F:protein serine/threonine kinase activity"/>
    <property type="evidence" value="ECO:0007669"/>
    <property type="project" value="UniProtKB-KW"/>
</dbReference>
<name>Q9U7P3_9CILI</name>
<dbReference type="Pfam" id="PF13202">
    <property type="entry name" value="EF-hand_5"/>
    <property type="match status" value="1"/>
</dbReference>
<organism evidence="11">
    <name type="scientific">Eufolliculina uhligi</name>
    <dbReference type="NCBI Taxonomy" id="46026"/>
    <lineage>
        <taxon>Eukaryota</taxon>
        <taxon>Sar</taxon>
        <taxon>Alveolata</taxon>
        <taxon>Ciliophora</taxon>
        <taxon>Postciliodesmatophora</taxon>
        <taxon>Heterotrichea</taxon>
        <taxon>Heterotrichida</taxon>
        <taxon>Folliculinidae</taxon>
        <taxon>Eufolliculina</taxon>
    </lineage>
</organism>
<comment type="similarity">
    <text evidence="8">Belongs to the protein kinase superfamily. Ser/Thr protein kinase family. CDPK subfamily.</text>
</comment>
<evidence type="ECO:0000256" key="7">
    <source>
        <dbReference type="ARBA" id="ARBA00022840"/>
    </source>
</evidence>
<dbReference type="Gene3D" id="1.10.238.10">
    <property type="entry name" value="EF-hand"/>
    <property type="match status" value="2"/>
</dbReference>
<evidence type="ECO:0000256" key="4">
    <source>
        <dbReference type="ARBA" id="ARBA00022741"/>
    </source>
</evidence>
<dbReference type="PROSITE" id="PS00018">
    <property type="entry name" value="EF_HAND_1"/>
    <property type="match status" value="3"/>
</dbReference>
<dbReference type="InterPro" id="IPR018247">
    <property type="entry name" value="EF_Hand_1_Ca_BS"/>
</dbReference>
<feature type="domain" description="EF-hand" evidence="10">
    <location>
        <begin position="228"/>
        <end position="263"/>
    </location>
</feature>
<dbReference type="PROSITE" id="PS50222">
    <property type="entry name" value="EF_HAND_2"/>
    <property type="match status" value="3"/>
</dbReference>
<evidence type="ECO:0000256" key="8">
    <source>
        <dbReference type="ARBA" id="ARBA00024334"/>
    </source>
</evidence>
<evidence type="ECO:0000259" key="10">
    <source>
        <dbReference type="PROSITE" id="PS50222"/>
    </source>
</evidence>
<protein>
    <submittedName>
        <fullName evidence="11">Calcium/calmodulin-dependent protein kinase</fullName>
    </submittedName>
</protein>
<evidence type="ECO:0000256" key="5">
    <source>
        <dbReference type="ARBA" id="ARBA00022777"/>
    </source>
</evidence>
<feature type="domain" description="EF-hand" evidence="10">
    <location>
        <begin position="330"/>
        <end position="365"/>
    </location>
</feature>
<keyword evidence="6" id="KW-0106">Calcium</keyword>
<dbReference type="InterPro" id="IPR002048">
    <property type="entry name" value="EF_hand_dom"/>
</dbReference>
<keyword evidence="4" id="KW-0547">Nucleotide-binding</keyword>
<dbReference type="InterPro" id="IPR011992">
    <property type="entry name" value="EF-hand-dom_pair"/>
</dbReference>
<dbReference type="Pfam" id="PF00069">
    <property type="entry name" value="Pkinase"/>
    <property type="match status" value="1"/>
</dbReference>
<keyword evidence="3" id="KW-0808">Transferase</keyword>
<dbReference type="AlphaFoldDB" id="Q9U7P3"/>